<accession>A0A1B7TFI8</accession>
<dbReference type="Proteomes" id="UP000092321">
    <property type="component" value="Unassembled WGS sequence"/>
</dbReference>
<gene>
    <name evidence="2" type="ORF">HANVADRAFT_116770</name>
</gene>
<feature type="region of interest" description="Disordered" evidence="1">
    <location>
        <begin position="542"/>
        <end position="568"/>
    </location>
</feature>
<feature type="region of interest" description="Disordered" evidence="1">
    <location>
        <begin position="982"/>
        <end position="1008"/>
    </location>
</feature>
<comment type="caution">
    <text evidence="2">The sequence shown here is derived from an EMBL/GenBank/DDBJ whole genome shotgun (WGS) entry which is preliminary data.</text>
</comment>
<feature type="region of interest" description="Disordered" evidence="1">
    <location>
        <begin position="1"/>
        <end position="102"/>
    </location>
</feature>
<feature type="region of interest" description="Disordered" evidence="1">
    <location>
        <begin position="115"/>
        <end position="215"/>
    </location>
</feature>
<feature type="compositionally biased region" description="Polar residues" evidence="1">
    <location>
        <begin position="667"/>
        <end position="685"/>
    </location>
</feature>
<evidence type="ECO:0000313" key="3">
    <source>
        <dbReference type="Proteomes" id="UP000092321"/>
    </source>
</evidence>
<feature type="region of interest" description="Disordered" evidence="1">
    <location>
        <begin position="288"/>
        <end position="317"/>
    </location>
</feature>
<feature type="compositionally biased region" description="Acidic residues" evidence="1">
    <location>
        <begin position="704"/>
        <end position="714"/>
    </location>
</feature>
<feature type="compositionally biased region" description="Polar residues" evidence="1">
    <location>
        <begin position="1"/>
        <end position="11"/>
    </location>
</feature>
<proteinExistence type="predicted"/>
<feature type="compositionally biased region" description="Low complexity" evidence="1">
    <location>
        <begin position="20"/>
        <end position="35"/>
    </location>
</feature>
<evidence type="ECO:0000313" key="2">
    <source>
        <dbReference type="EMBL" id="OBA27512.1"/>
    </source>
</evidence>
<feature type="compositionally biased region" description="Low complexity" evidence="1">
    <location>
        <begin position="128"/>
        <end position="153"/>
    </location>
</feature>
<dbReference type="AlphaFoldDB" id="A0A1B7TFI8"/>
<feature type="region of interest" description="Disordered" evidence="1">
    <location>
        <begin position="582"/>
        <end position="661"/>
    </location>
</feature>
<feature type="compositionally biased region" description="Basic residues" evidence="1">
    <location>
        <begin position="718"/>
        <end position="732"/>
    </location>
</feature>
<organism evidence="2 3">
    <name type="scientific">Hanseniaspora valbyensis NRRL Y-1626</name>
    <dbReference type="NCBI Taxonomy" id="766949"/>
    <lineage>
        <taxon>Eukaryota</taxon>
        <taxon>Fungi</taxon>
        <taxon>Dikarya</taxon>
        <taxon>Ascomycota</taxon>
        <taxon>Saccharomycotina</taxon>
        <taxon>Saccharomycetes</taxon>
        <taxon>Saccharomycodales</taxon>
        <taxon>Saccharomycodaceae</taxon>
        <taxon>Hanseniaspora</taxon>
    </lineage>
</organism>
<dbReference type="EMBL" id="LXPE01000008">
    <property type="protein sequence ID" value="OBA27512.1"/>
    <property type="molecule type" value="Genomic_DNA"/>
</dbReference>
<dbReference type="OrthoDB" id="3973337at2759"/>
<feature type="compositionally biased region" description="Basic and acidic residues" evidence="1">
    <location>
        <begin position="546"/>
        <end position="559"/>
    </location>
</feature>
<feature type="compositionally biased region" description="Low complexity" evidence="1">
    <location>
        <begin position="55"/>
        <end position="78"/>
    </location>
</feature>
<keyword evidence="3" id="KW-1185">Reference proteome</keyword>
<feature type="compositionally biased region" description="Basic and acidic residues" evidence="1">
    <location>
        <begin position="288"/>
        <end position="297"/>
    </location>
</feature>
<protein>
    <submittedName>
        <fullName evidence="2">Uncharacterized protein</fullName>
    </submittedName>
</protein>
<feature type="compositionally biased region" description="Basic and acidic residues" evidence="1">
    <location>
        <begin position="605"/>
        <end position="634"/>
    </location>
</feature>
<feature type="compositionally biased region" description="Basic and acidic residues" evidence="1">
    <location>
        <begin position="176"/>
        <end position="187"/>
    </location>
</feature>
<reference evidence="3" key="1">
    <citation type="journal article" date="2016" name="Proc. Natl. Acad. Sci. U.S.A.">
        <title>Comparative genomics of biotechnologically important yeasts.</title>
        <authorList>
            <person name="Riley R."/>
            <person name="Haridas S."/>
            <person name="Wolfe K.H."/>
            <person name="Lopes M.R."/>
            <person name="Hittinger C.T."/>
            <person name="Goeker M."/>
            <person name="Salamov A.A."/>
            <person name="Wisecaver J.H."/>
            <person name="Long T.M."/>
            <person name="Calvey C.H."/>
            <person name="Aerts A.L."/>
            <person name="Barry K.W."/>
            <person name="Choi C."/>
            <person name="Clum A."/>
            <person name="Coughlan A.Y."/>
            <person name="Deshpande S."/>
            <person name="Douglass A.P."/>
            <person name="Hanson S.J."/>
            <person name="Klenk H.-P."/>
            <person name="LaButti K.M."/>
            <person name="Lapidus A."/>
            <person name="Lindquist E.A."/>
            <person name="Lipzen A.M."/>
            <person name="Meier-Kolthoff J.P."/>
            <person name="Ohm R.A."/>
            <person name="Otillar R.P."/>
            <person name="Pangilinan J.L."/>
            <person name="Peng Y."/>
            <person name="Rokas A."/>
            <person name="Rosa C.A."/>
            <person name="Scheuner C."/>
            <person name="Sibirny A.A."/>
            <person name="Slot J.C."/>
            <person name="Stielow J.B."/>
            <person name="Sun H."/>
            <person name="Kurtzman C.P."/>
            <person name="Blackwell M."/>
            <person name="Grigoriev I.V."/>
            <person name="Jeffries T.W."/>
        </authorList>
    </citation>
    <scope>NUCLEOTIDE SEQUENCE [LARGE SCALE GENOMIC DNA]</scope>
    <source>
        <strain evidence="3">NRRL Y-1626</strain>
    </source>
</reference>
<feature type="region of interest" description="Disordered" evidence="1">
    <location>
        <begin position="667"/>
        <end position="686"/>
    </location>
</feature>
<feature type="compositionally biased region" description="Basic residues" evidence="1">
    <location>
        <begin position="81"/>
        <end position="94"/>
    </location>
</feature>
<sequence length="1128" mass="130956">MNTEGTEQNQDVIKDEQADNQDNNNNNNDSAAIDNMQLVDDVLQDILMQGTTEDQQQQQQQQQQPQEIAAEVETAVTEKLAKKKKKQSKKKKKTSSQDDDLQALINQVVSNTLQEHAQLGSKSKSKTETSSTFSKTLQSTQQLQQQQLQQHEQQFQRDAFRKKKSTSSSSKKKRKKADDLDIAKIMKDAMSLAKTKQPGEVQAEKEGHEVDEEGNDYSGMREPLLIQDQSQHDFNLDDLGLNLDQLIENTMQPIILQEQASRHQLIQQQQLQVQQRLQAIAKQKALERKQQKEEAKAARRLRREAKQRGLEEEKKKKKLAKIEKKKARLQDLEQEKVQRIEKKKQKEEMKIQQKTLKTIEKDNRRKIKEAEKLARKLRRDQRRQLKEKKLAAQQQAAASGLKPTSFITQKLKTGDSTEPAVPAYKARLAQLRNLKRDKTLSSDKLALGESTRNEFREQILTPTAALLEKYNIPQIPTVDELGNPLSVEEIKQAEQKALRRLQKERAKEIQKKERERTKELRRLQKEELKRFREEERNRRMAYFKQMKREQEKATGIKTEDDNDENFVPGVTEDAVRRAISLNLKPNKSLTTKKRKRNDSGTANSSKEHSSKKQKLSKEESEAKKKAKLEKEERKRSRREKKKANVPGLNVMKMDVNPTSETNLAKTASATKSGENQGSQMNNITDKNGKLQVIKVFNPDIDSDLESGSDSDIDEESFKKKKKKSKSKKSKRKASFYTPSSLSALTDNTTIISKNALRLIPVVLKGPPFPWYLRLDKLGVPKLPLAKNNSKSSLIRKQKYEVKKEIDLNGRDIATWEKYKRYYPTEYKQTYEMYIREIQKALLRKFGRDVTIDLDLGIIENGEVIETSSEKAHPPFVIPEIPVYNFGENMVYTAKYGNVSKNWLQTLENENEILEILGNDMNLLKNLKVTWFNKELSQQMKIRNEIVEKERVKETAMRAEYERTKRQLKEQRRMKLLKKQSNTSLSTVMSVSKHKQKSSSKESKPTRKQIRLLMNTPPYSPAERAPPSGNFDELKVNLKTHLETEMEQIKNFYNNLDVNSMTAFMPIIKAYYVFQMQWISKFQTVSLMRRFVAKITKNYHKQFEVEKQVLNFKAKLKDEGLQFFLNIEN</sequence>
<evidence type="ECO:0000256" key="1">
    <source>
        <dbReference type="SAM" id="MobiDB-lite"/>
    </source>
</evidence>
<feature type="compositionally biased region" description="Basic and acidic residues" evidence="1">
    <location>
        <begin position="304"/>
        <end position="314"/>
    </location>
</feature>
<feature type="compositionally biased region" description="Basic residues" evidence="1">
    <location>
        <begin position="160"/>
        <end position="175"/>
    </location>
</feature>
<name>A0A1B7TFI8_9ASCO</name>
<feature type="region of interest" description="Disordered" evidence="1">
    <location>
        <begin position="704"/>
        <end position="732"/>
    </location>
</feature>